<sequence>MILYQFLQYNLQKYSHTNFKLPTKLLDASDPTCYISCRIYTLYFILDIILIGSVFQTLLSWFCHWSGQYHCKRCESERKQLVGTGYSNLIAHLAHKHDGFKDQFAATLSSNAQSLQNFGLVSQETSDRFQWLRWVVERNMPLSEVDNELTRSMSSLHHIAKKVGVNLEVILGICFGIMFNRWSNGAMHLLLCTASSKQMAFLPYSCLLCRLSRTDPKMQMHTPNSSMVCWMCITRNSTWVRLSLVTTAVPTSQFSLSSEFLWLAALATCLTLRLTGNSPSTNRY</sequence>
<dbReference type="VEuPathDB" id="FungiDB:PC110_g3353"/>
<keyword evidence="1" id="KW-1133">Transmembrane helix</keyword>
<dbReference type="PANTHER" id="PTHR40866">
    <property type="entry name" value="BED-TYPE DOMAIN-CONTAINING PROTEIN"/>
    <property type="match status" value="1"/>
</dbReference>
<organism evidence="2 3">
    <name type="scientific">Phytophthora cactorum</name>
    <dbReference type="NCBI Taxonomy" id="29920"/>
    <lineage>
        <taxon>Eukaryota</taxon>
        <taxon>Sar</taxon>
        <taxon>Stramenopiles</taxon>
        <taxon>Oomycota</taxon>
        <taxon>Peronosporomycetes</taxon>
        <taxon>Peronosporales</taxon>
        <taxon>Peronosporaceae</taxon>
        <taxon>Phytophthora</taxon>
    </lineage>
</organism>
<evidence type="ECO:0008006" key="4">
    <source>
        <dbReference type="Google" id="ProtNLM"/>
    </source>
</evidence>
<keyword evidence="1" id="KW-0472">Membrane</keyword>
<keyword evidence="1" id="KW-0812">Transmembrane</keyword>
<proteinExistence type="predicted"/>
<evidence type="ECO:0000256" key="1">
    <source>
        <dbReference type="SAM" id="Phobius"/>
    </source>
</evidence>
<evidence type="ECO:0000313" key="3">
    <source>
        <dbReference type="Proteomes" id="UP000688947"/>
    </source>
</evidence>
<dbReference type="Proteomes" id="UP000688947">
    <property type="component" value="Unassembled WGS sequence"/>
</dbReference>
<feature type="transmembrane region" description="Helical" evidence="1">
    <location>
        <begin position="40"/>
        <end position="63"/>
    </location>
</feature>
<protein>
    <recommendedName>
        <fullName evidence="4">BED-type domain-containing protein</fullName>
    </recommendedName>
</protein>
<comment type="caution">
    <text evidence="2">The sequence shown here is derived from an EMBL/GenBank/DDBJ whole genome shotgun (WGS) entry which is preliminary data.</text>
</comment>
<dbReference type="OrthoDB" id="118864at2759"/>
<accession>A0A8T1TTK1</accession>
<dbReference type="EMBL" id="JAENGZ010001778">
    <property type="protein sequence ID" value="KAG6946268.1"/>
    <property type="molecule type" value="Genomic_DNA"/>
</dbReference>
<dbReference type="AlphaFoldDB" id="A0A8T1TTK1"/>
<dbReference type="PANTHER" id="PTHR40866:SF1">
    <property type="entry name" value="BED-TYPE DOMAIN-CONTAINING PROTEIN"/>
    <property type="match status" value="1"/>
</dbReference>
<evidence type="ECO:0000313" key="2">
    <source>
        <dbReference type="EMBL" id="KAG6946268.1"/>
    </source>
</evidence>
<name>A0A8T1TTK1_9STRA</name>
<gene>
    <name evidence="2" type="ORF">JG687_00016806</name>
</gene>
<reference evidence="2" key="1">
    <citation type="submission" date="2021-01" db="EMBL/GenBank/DDBJ databases">
        <title>Phytophthora aleatoria, a newly-described species from Pinus radiata is distinct from Phytophthora cactorum isolates based on comparative genomics.</title>
        <authorList>
            <person name="Mcdougal R."/>
            <person name="Panda P."/>
            <person name="Williams N."/>
            <person name="Studholme D.J."/>
        </authorList>
    </citation>
    <scope>NUCLEOTIDE SEQUENCE</scope>
    <source>
        <strain evidence="2">NZFS 3830</strain>
    </source>
</reference>